<dbReference type="Proteomes" id="UP001221413">
    <property type="component" value="Unassembled WGS sequence"/>
</dbReference>
<protein>
    <submittedName>
        <fullName evidence="2">Uncharacterized protein</fullName>
    </submittedName>
</protein>
<accession>A0AAD6NJR6</accession>
<gene>
    <name evidence="2" type="ORF">Dda_2833</name>
</gene>
<reference evidence="2" key="1">
    <citation type="submission" date="2023-01" db="EMBL/GenBank/DDBJ databases">
        <title>The chitinases involved in constricting ring structure development in the nematode-trapping fungus Drechslerella dactyloides.</title>
        <authorList>
            <person name="Wang R."/>
            <person name="Zhang L."/>
            <person name="Tang P."/>
            <person name="Li S."/>
            <person name="Liang L."/>
        </authorList>
    </citation>
    <scope>NUCLEOTIDE SEQUENCE</scope>
    <source>
        <strain evidence="2">YMF1.00031</strain>
    </source>
</reference>
<evidence type="ECO:0000256" key="1">
    <source>
        <dbReference type="SAM" id="MobiDB-lite"/>
    </source>
</evidence>
<proteinExistence type="predicted"/>
<keyword evidence="3" id="KW-1185">Reference proteome</keyword>
<evidence type="ECO:0000313" key="3">
    <source>
        <dbReference type="Proteomes" id="UP001221413"/>
    </source>
</evidence>
<evidence type="ECO:0000313" key="2">
    <source>
        <dbReference type="EMBL" id="KAJ6262031.1"/>
    </source>
</evidence>
<feature type="region of interest" description="Disordered" evidence="1">
    <location>
        <begin position="1"/>
        <end position="63"/>
    </location>
</feature>
<sequence>MYSGIKETTANALAGAPGIAFPPEHAQEEMARQLDEKKKEEKNTQKQDTSNPPKKEDKPAKGQ</sequence>
<comment type="caution">
    <text evidence="2">The sequence shown here is derived from an EMBL/GenBank/DDBJ whole genome shotgun (WGS) entry which is preliminary data.</text>
</comment>
<name>A0AAD6NJR6_DREDA</name>
<feature type="compositionally biased region" description="Basic and acidic residues" evidence="1">
    <location>
        <begin position="25"/>
        <end position="45"/>
    </location>
</feature>
<dbReference type="EMBL" id="JAQGDS010000003">
    <property type="protein sequence ID" value="KAJ6262031.1"/>
    <property type="molecule type" value="Genomic_DNA"/>
</dbReference>
<feature type="compositionally biased region" description="Polar residues" evidence="1">
    <location>
        <begin position="1"/>
        <end position="11"/>
    </location>
</feature>
<dbReference type="AlphaFoldDB" id="A0AAD6NJR6"/>
<feature type="compositionally biased region" description="Basic and acidic residues" evidence="1">
    <location>
        <begin position="53"/>
        <end position="63"/>
    </location>
</feature>
<organism evidence="2 3">
    <name type="scientific">Drechslerella dactyloides</name>
    <name type="common">Nematode-trapping fungus</name>
    <name type="synonym">Arthrobotrys dactyloides</name>
    <dbReference type="NCBI Taxonomy" id="74499"/>
    <lineage>
        <taxon>Eukaryota</taxon>
        <taxon>Fungi</taxon>
        <taxon>Dikarya</taxon>
        <taxon>Ascomycota</taxon>
        <taxon>Pezizomycotina</taxon>
        <taxon>Orbiliomycetes</taxon>
        <taxon>Orbiliales</taxon>
        <taxon>Orbiliaceae</taxon>
        <taxon>Drechslerella</taxon>
    </lineage>
</organism>